<feature type="compositionally biased region" description="Polar residues" evidence="1">
    <location>
        <begin position="24"/>
        <end position="50"/>
    </location>
</feature>
<evidence type="ECO:0000313" key="2">
    <source>
        <dbReference type="EMBL" id="KAG0657436.1"/>
    </source>
</evidence>
<feature type="region of interest" description="Disordered" evidence="1">
    <location>
        <begin position="24"/>
        <end position="115"/>
    </location>
</feature>
<dbReference type="OrthoDB" id="2524987at2759"/>
<dbReference type="EMBL" id="PUHQ01000081">
    <property type="protein sequence ID" value="KAG0657436.1"/>
    <property type="molecule type" value="Genomic_DNA"/>
</dbReference>
<reference evidence="2 3" key="1">
    <citation type="submission" date="2020-11" db="EMBL/GenBank/DDBJ databases">
        <title>Kefir isolates.</title>
        <authorList>
            <person name="Marcisauskas S."/>
            <person name="Kim Y."/>
            <person name="Blasche S."/>
        </authorList>
    </citation>
    <scope>NUCLEOTIDE SEQUENCE [LARGE SCALE GENOMIC DNA]</scope>
    <source>
        <strain evidence="2 3">KR</strain>
    </source>
</reference>
<evidence type="ECO:0000256" key="1">
    <source>
        <dbReference type="SAM" id="MobiDB-lite"/>
    </source>
</evidence>
<protein>
    <submittedName>
        <fullName evidence="2">Uncharacterized protein</fullName>
    </submittedName>
</protein>
<accession>A0A9P6VX23</accession>
<organism evidence="2 3">
    <name type="scientific">Rhodotorula mucilaginosa</name>
    <name type="common">Yeast</name>
    <name type="synonym">Rhodotorula rubra</name>
    <dbReference type="NCBI Taxonomy" id="5537"/>
    <lineage>
        <taxon>Eukaryota</taxon>
        <taxon>Fungi</taxon>
        <taxon>Dikarya</taxon>
        <taxon>Basidiomycota</taxon>
        <taxon>Pucciniomycotina</taxon>
        <taxon>Microbotryomycetes</taxon>
        <taxon>Sporidiobolales</taxon>
        <taxon>Sporidiobolaceae</taxon>
        <taxon>Rhodotorula</taxon>
    </lineage>
</organism>
<sequence length="115" mass="11322">MESLNKVVDQAKDLIGQYTAVITPTGSGAQQDSHPATHPAISSQTSQLSDTPDAVDGLGPTGGAASIEHDAGAQGGFDSQGAPYSATGRDATGTFDGGANDPPNLGAGLMPGRAT</sequence>
<gene>
    <name evidence="2" type="ORF">C6P46_006510</name>
</gene>
<dbReference type="AlphaFoldDB" id="A0A9P6VX23"/>
<name>A0A9P6VX23_RHOMI</name>
<proteinExistence type="predicted"/>
<keyword evidence="3" id="KW-1185">Reference proteome</keyword>
<dbReference type="Proteomes" id="UP000777482">
    <property type="component" value="Unassembled WGS sequence"/>
</dbReference>
<evidence type="ECO:0000313" key="3">
    <source>
        <dbReference type="Proteomes" id="UP000777482"/>
    </source>
</evidence>
<comment type="caution">
    <text evidence="2">The sequence shown here is derived from an EMBL/GenBank/DDBJ whole genome shotgun (WGS) entry which is preliminary data.</text>
</comment>